<keyword evidence="10 12" id="KW-0472">Membrane</keyword>
<evidence type="ECO:0000256" key="4">
    <source>
        <dbReference type="ARBA" id="ARBA00022553"/>
    </source>
</evidence>
<evidence type="ECO:0000313" key="15">
    <source>
        <dbReference type="EMBL" id="GAA4677933.1"/>
    </source>
</evidence>
<dbReference type="InterPro" id="IPR036097">
    <property type="entry name" value="HisK_dim/P_sf"/>
</dbReference>
<evidence type="ECO:0000256" key="3">
    <source>
        <dbReference type="ARBA" id="ARBA00012438"/>
    </source>
</evidence>
<dbReference type="SUPFAM" id="SSF47384">
    <property type="entry name" value="Homodimeric domain of signal transducing histidine kinase"/>
    <property type="match status" value="1"/>
</dbReference>
<sequence>MTVGGTARVRTRIVSLSVAIAAITVALFGVPLGFGLARYAVADEGVALQRLADLTAAAVLTDLAHDKVLAGLPGPGTPGTTLGVFDDDGLLAAGDGAPTGDEHVRAVLAGTGPQVAETGGELVATVPVTGEHEIVGAVRAARPVSAVYGALVPIWLGMLGLALLVLAAAWVIARRQARRLAQPLEDLAVLAGRLGEGDFSVRPQRAGLAEVDALGGAFATTAARLDDLLARERAFSAEASHQLRTPLAALRLRLENARANALARPGTDVGPALDAAVAETERLTRTVEELLALARARGGDRRGPLDLHVVLDEVAETYRPRLVAEGRSLELDLDGAGEADGTPAVVGSRTAVEQVLAVLLDNALRHGEGAVRVGLRQVGDAVAVDVGDEGPGFADGRAGRGRPAGPGAPADGHGTGTGIGLPLATRLAEDQGGRVVVSRESPPVMTLFLPLTDLDGG</sequence>
<organism evidence="15 16">
    <name type="scientific">Pseudonocardia yuanmonensis</name>
    <dbReference type="NCBI Taxonomy" id="1095914"/>
    <lineage>
        <taxon>Bacteria</taxon>
        <taxon>Bacillati</taxon>
        <taxon>Actinomycetota</taxon>
        <taxon>Actinomycetes</taxon>
        <taxon>Pseudonocardiales</taxon>
        <taxon>Pseudonocardiaceae</taxon>
        <taxon>Pseudonocardia</taxon>
    </lineage>
</organism>
<comment type="subcellular location">
    <subcellularLocation>
        <location evidence="2">Cell membrane</location>
    </subcellularLocation>
</comment>
<feature type="region of interest" description="Disordered" evidence="11">
    <location>
        <begin position="390"/>
        <end position="416"/>
    </location>
</feature>
<dbReference type="EMBL" id="BAABIC010000002">
    <property type="protein sequence ID" value="GAA4677933.1"/>
    <property type="molecule type" value="Genomic_DNA"/>
</dbReference>
<evidence type="ECO:0000256" key="2">
    <source>
        <dbReference type="ARBA" id="ARBA00004236"/>
    </source>
</evidence>
<dbReference type="InterPro" id="IPR005467">
    <property type="entry name" value="His_kinase_dom"/>
</dbReference>
<dbReference type="Proteomes" id="UP001500325">
    <property type="component" value="Unassembled WGS sequence"/>
</dbReference>
<dbReference type="Pfam" id="PF00512">
    <property type="entry name" value="HisKA"/>
    <property type="match status" value="1"/>
</dbReference>
<evidence type="ECO:0000256" key="5">
    <source>
        <dbReference type="ARBA" id="ARBA00022679"/>
    </source>
</evidence>
<feature type="domain" description="Histidine kinase" evidence="13">
    <location>
        <begin position="238"/>
        <end position="453"/>
    </location>
</feature>
<evidence type="ECO:0000256" key="12">
    <source>
        <dbReference type="SAM" id="Phobius"/>
    </source>
</evidence>
<evidence type="ECO:0000256" key="1">
    <source>
        <dbReference type="ARBA" id="ARBA00000085"/>
    </source>
</evidence>
<keyword evidence="5" id="KW-0808">Transferase</keyword>
<dbReference type="PANTHER" id="PTHR45436:SF5">
    <property type="entry name" value="SENSOR HISTIDINE KINASE TRCS"/>
    <property type="match status" value="1"/>
</dbReference>
<dbReference type="InterPro" id="IPR036890">
    <property type="entry name" value="HATPase_C_sf"/>
</dbReference>
<dbReference type="Gene3D" id="3.30.565.10">
    <property type="entry name" value="Histidine kinase-like ATPase, C-terminal domain"/>
    <property type="match status" value="1"/>
</dbReference>
<dbReference type="InterPro" id="IPR003661">
    <property type="entry name" value="HisK_dim/P_dom"/>
</dbReference>
<accession>A0ABP8W3H0</accession>
<keyword evidence="9" id="KW-0902">Two-component regulatory system</keyword>
<dbReference type="SMART" id="SM00388">
    <property type="entry name" value="HisKA"/>
    <property type="match status" value="1"/>
</dbReference>
<evidence type="ECO:0000256" key="8">
    <source>
        <dbReference type="ARBA" id="ARBA00022989"/>
    </source>
</evidence>
<dbReference type="CDD" id="cd06225">
    <property type="entry name" value="HAMP"/>
    <property type="match status" value="1"/>
</dbReference>
<protein>
    <recommendedName>
        <fullName evidence="3">histidine kinase</fullName>
        <ecNumber evidence="3">2.7.13.3</ecNumber>
    </recommendedName>
</protein>
<reference evidence="16" key="1">
    <citation type="journal article" date="2019" name="Int. J. Syst. Evol. Microbiol.">
        <title>The Global Catalogue of Microorganisms (GCM) 10K type strain sequencing project: providing services to taxonomists for standard genome sequencing and annotation.</title>
        <authorList>
            <consortium name="The Broad Institute Genomics Platform"/>
            <consortium name="The Broad Institute Genome Sequencing Center for Infectious Disease"/>
            <person name="Wu L."/>
            <person name="Ma J."/>
        </authorList>
    </citation>
    <scope>NUCLEOTIDE SEQUENCE [LARGE SCALE GENOMIC DNA]</scope>
    <source>
        <strain evidence="16">JCM 18055</strain>
    </source>
</reference>
<evidence type="ECO:0000256" key="10">
    <source>
        <dbReference type="ARBA" id="ARBA00023136"/>
    </source>
</evidence>
<dbReference type="InterPro" id="IPR003660">
    <property type="entry name" value="HAMP_dom"/>
</dbReference>
<evidence type="ECO:0000256" key="9">
    <source>
        <dbReference type="ARBA" id="ARBA00023012"/>
    </source>
</evidence>
<dbReference type="CDD" id="cd00082">
    <property type="entry name" value="HisKA"/>
    <property type="match status" value="1"/>
</dbReference>
<feature type="transmembrane region" description="Helical" evidence="12">
    <location>
        <begin position="152"/>
        <end position="173"/>
    </location>
</feature>
<dbReference type="InterPro" id="IPR003594">
    <property type="entry name" value="HATPase_dom"/>
</dbReference>
<keyword evidence="7 15" id="KW-0418">Kinase</keyword>
<dbReference type="Gene3D" id="6.10.340.10">
    <property type="match status" value="1"/>
</dbReference>
<dbReference type="PRINTS" id="PR00344">
    <property type="entry name" value="BCTRLSENSOR"/>
</dbReference>
<comment type="caution">
    <text evidence="15">The sequence shown here is derived from an EMBL/GenBank/DDBJ whole genome shotgun (WGS) entry which is preliminary data.</text>
</comment>
<dbReference type="InterPro" id="IPR004358">
    <property type="entry name" value="Sig_transdc_His_kin-like_C"/>
</dbReference>
<evidence type="ECO:0000256" key="6">
    <source>
        <dbReference type="ARBA" id="ARBA00022692"/>
    </source>
</evidence>
<dbReference type="SMART" id="SM00304">
    <property type="entry name" value="HAMP"/>
    <property type="match status" value="1"/>
</dbReference>
<dbReference type="Pfam" id="PF02518">
    <property type="entry name" value="HATPase_c"/>
    <property type="match status" value="1"/>
</dbReference>
<feature type="domain" description="HAMP" evidence="14">
    <location>
        <begin position="178"/>
        <end position="230"/>
    </location>
</feature>
<keyword evidence="4" id="KW-0597">Phosphoprotein</keyword>
<proteinExistence type="predicted"/>
<dbReference type="PANTHER" id="PTHR45436">
    <property type="entry name" value="SENSOR HISTIDINE KINASE YKOH"/>
    <property type="match status" value="1"/>
</dbReference>
<keyword evidence="16" id="KW-1185">Reference proteome</keyword>
<gene>
    <name evidence="15" type="ORF">GCM10023215_08460</name>
</gene>
<dbReference type="RefSeq" id="WP_345378447.1">
    <property type="nucleotide sequence ID" value="NZ_BAABIC010000002.1"/>
</dbReference>
<dbReference type="GO" id="GO:0016301">
    <property type="term" value="F:kinase activity"/>
    <property type="evidence" value="ECO:0007669"/>
    <property type="project" value="UniProtKB-KW"/>
</dbReference>
<keyword evidence="8 12" id="KW-1133">Transmembrane helix</keyword>
<dbReference type="PROSITE" id="PS50885">
    <property type="entry name" value="HAMP"/>
    <property type="match status" value="1"/>
</dbReference>
<feature type="compositionally biased region" description="Low complexity" evidence="11">
    <location>
        <begin position="390"/>
        <end position="412"/>
    </location>
</feature>
<dbReference type="PROSITE" id="PS50109">
    <property type="entry name" value="HIS_KIN"/>
    <property type="match status" value="1"/>
</dbReference>
<name>A0ABP8W3H0_9PSEU</name>
<evidence type="ECO:0000313" key="16">
    <source>
        <dbReference type="Proteomes" id="UP001500325"/>
    </source>
</evidence>
<evidence type="ECO:0000259" key="14">
    <source>
        <dbReference type="PROSITE" id="PS50885"/>
    </source>
</evidence>
<feature type="transmembrane region" description="Helical" evidence="12">
    <location>
        <begin position="12"/>
        <end position="34"/>
    </location>
</feature>
<comment type="catalytic activity">
    <reaction evidence="1">
        <text>ATP + protein L-histidine = ADP + protein N-phospho-L-histidine.</text>
        <dbReference type="EC" id="2.7.13.3"/>
    </reaction>
</comment>
<dbReference type="SMART" id="SM00387">
    <property type="entry name" value="HATPase_c"/>
    <property type="match status" value="1"/>
</dbReference>
<dbReference type="EC" id="2.7.13.3" evidence="3"/>
<evidence type="ECO:0000256" key="7">
    <source>
        <dbReference type="ARBA" id="ARBA00022777"/>
    </source>
</evidence>
<keyword evidence="6 12" id="KW-0812">Transmembrane</keyword>
<dbReference type="Pfam" id="PF00672">
    <property type="entry name" value="HAMP"/>
    <property type="match status" value="1"/>
</dbReference>
<dbReference type="Gene3D" id="1.10.287.130">
    <property type="match status" value="1"/>
</dbReference>
<evidence type="ECO:0000259" key="13">
    <source>
        <dbReference type="PROSITE" id="PS50109"/>
    </source>
</evidence>
<evidence type="ECO:0000256" key="11">
    <source>
        <dbReference type="SAM" id="MobiDB-lite"/>
    </source>
</evidence>
<dbReference type="InterPro" id="IPR050428">
    <property type="entry name" value="TCS_sensor_his_kinase"/>
</dbReference>
<dbReference type="SUPFAM" id="SSF55874">
    <property type="entry name" value="ATPase domain of HSP90 chaperone/DNA topoisomerase II/histidine kinase"/>
    <property type="match status" value="1"/>
</dbReference>